<keyword evidence="2" id="KW-1185">Reference proteome</keyword>
<reference evidence="1 2" key="1">
    <citation type="submission" date="2018-06" db="EMBL/GenBank/DDBJ databases">
        <title>Genomic Encyclopedia of Type Strains, Phase IV (KMG-IV): sequencing the most valuable type-strain genomes for metagenomic binning, comparative biology and taxonomic classification.</title>
        <authorList>
            <person name="Goeker M."/>
        </authorList>
    </citation>
    <scope>NUCLEOTIDE SEQUENCE [LARGE SCALE GENOMIC DNA]</scope>
    <source>
        <strain evidence="1 2">DSM 45479</strain>
    </source>
</reference>
<dbReference type="Proteomes" id="UP000248714">
    <property type="component" value="Unassembled WGS sequence"/>
</dbReference>
<dbReference type="RefSeq" id="WP_112228432.1">
    <property type="nucleotide sequence ID" value="NZ_QLTT01000005.1"/>
</dbReference>
<accession>A0ABX9E8K6</accession>
<proteinExistence type="predicted"/>
<name>A0ABX9E8K6_9PSEU</name>
<protein>
    <submittedName>
        <fullName evidence="1">Uncharacterized protein</fullName>
    </submittedName>
</protein>
<sequence>MTARDDARDAGFLLRYALDHTLTPSRHDDYGRLLDRYHADPDLRTAFDQVIAGLGVRVLTADRAVGLVLAAEPDSPMAVSDTAPWLRVKGAEDRMIYGVALGGTAAWCYPTSRSVREPGTRRVTAVDVDRLVREHATAVESGDIGLDAGLDEAWEAYRRRKQVAYGKGRNLAVGCTVKMCDDALGLLGAFGLLIADRSVAPPLHGLRVWRSTDRFRAHVATSGGPLAWQTIVQSHVAEQVVHLDERES</sequence>
<evidence type="ECO:0000313" key="1">
    <source>
        <dbReference type="EMBL" id="RAS64782.1"/>
    </source>
</evidence>
<organism evidence="1 2">
    <name type="scientific">Lentzea atacamensis</name>
    <dbReference type="NCBI Taxonomy" id="531938"/>
    <lineage>
        <taxon>Bacteria</taxon>
        <taxon>Bacillati</taxon>
        <taxon>Actinomycetota</taxon>
        <taxon>Actinomycetes</taxon>
        <taxon>Pseudonocardiales</taxon>
        <taxon>Pseudonocardiaceae</taxon>
        <taxon>Lentzea</taxon>
    </lineage>
</organism>
<comment type="caution">
    <text evidence="1">The sequence shown here is derived from an EMBL/GenBank/DDBJ whole genome shotgun (WGS) entry which is preliminary data.</text>
</comment>
<gene>
    <name evidence="1" type="ORF">C8D87_105275</name>
</gene>
<evidence type="ECO:0000313" key="2">
    <source>
        <dbReference type="Proteomes" id="UP000248714"/>
    </source>
</evidence>
<dbReference type="EMBL" id="QLTT01000005">
    <property type="protein sequence ID" value="RAS64782.1"/>
    <property type="molecule type" value="Genomic_DNA"/>
</dbReference>